<accession>A0AAD7GLD9</accession>
<dbReference type="AlphaFoldDB" id="A0AAD7GLD9"/>
<sequence length="309" mass="34890">MSPRRQEISEDVDDILEEVGLTPDILKALQVHPEGTKMVAELANRMRISESSMKRARRDLPSFSHSTWKQVAAYFNLNSPFRALAFHPIQNFGACFLPPSFHRYHFARAWSTMDLYSEELLEAPRMRLLDSFLIPIFGLFTGRVADLPEMTLADTVLSSGGSADRKLFVVGNVLFLVIEPELVKNISDSNHAQLFTELYSATELNAMEGFRSLTVYGLLTDMGIFEFYSFDPISRTFYRDPKMTPPFIAAAHVSSVSNKIFSLVLQGFIDTLKVICDKIEENSVAGSLSRPGSSLLQRPLFIPRVYILY</sequence>
<keyword evidence="2" id="KW-1185">Reference proteome</keyword>
<comment type="caution">
    <text evidence="1">The sequence shown here is derived from an EMBL/GenBank/DDBJ whole genome shotgun (WGS) entry which is preliminary data.</text>
</comment>
<dbReference type="EMBL" id="JARKIE010000021">
    <property type="protein sequence ID" value="KAJ7700153.1"/>
    <property type="molecule type" value="Genomic_DNA"/>
</dbReference>
<dbReference type="Proteomes" id="UP001221757">
    <property type="component" value="Unassembled WGS sequence"/>
</dbReference>
<gene>
    <name evidence="1" type="ORF">B0H17DRAFT_1196138</name>
</gene>
<name>A0AAD7GLD9_MYCRO</name>
<protein>
    <submittedName>
        <fullName evidence="1">Uncharacterized protein</fullName>
    </submittedName>
</protein>
<evidence type="ECO:0000313" key="1">
    <source>
        <dbReference type="EMBL" id="KAJ7700153.1"/>
    </source>
</evidence>
<reference evidence="1" key="1">
    <citation type="submission" date="2023-03" db="EMBL/GenBank/DDBJ databases">
        <title>Massive genome expansion in bonnet fungi (Mycena s.s.) driven by repeated elements and novel gene families across ecological guilds.</title>
        <authorList>
            <consortium name="Lawrence Berkeley National Laboratory"/>
            <person name="Harder C.B."/>
            <person name="Miyauchi S."/>
            <person name="Viragh M."/>
            <person name="Kuo A."/>
            <person name="Thoen E."/>
            <person name="Andreopoulos B."/>
            <person name="Lu D."/>
            <person name="Skrede I."/>
            <person name="Drula E."/>
            <person name="Henrissat B."/>
            <person name="Morin E."/>
            <person name="Kohler A."/>
            <person name="Barry K."/>
            <person name="LaButti K."/>
            <person name="Morin E."/>
            <person name="Salamov A."/>
            <person name="Lipzen A."/>
            <person name="Mereny Z."/>
            <person name="Hegedus B."/>
            <person name="Baldrian P."/>
            <person name="Stursova M."/>
            <person name="Weitz H."/>
            <person name="Taylor A."/>
            <person name="Grigoriev I.V."/>
            <person name="Nagy L.G."/>
            <person name="Martin F."/>
            <person name="Kauserud H."/>
        </authorList>
    </citation>
    <scope>NUCLEOTIDE SEQUENCE</scope>
    <source>
        <strain evidence="1">CBHHK067</strain>
    </source>
</reference>
<organism evidence="1 2">
    <name type="scientific">Mycena rosella</name>
    <name type="common">Pink bonnet</name>
    <name type="synonym">Agaricus rosellus</name>
    <dbReference type="NCBI Taxonomy" id="1033263"/>
    <lineage>
        <taxon>Eukaryota</taxon>
        <taxon>Fungi</taxon>
        <taxon>Dikarya</taxon>
        <taxon>Basidiomycota</taxon>
        <taxon>Agaricomycotina</taxon>
        <taxon>Agaricomycetes</taxon>
        <taxon>Agaricomycetidae</taxon>
        <taxon>Agaricales</taxon>
        <taxon>Marasmiineae</taxon>
        <taxon>Mycenaceae</taxon>
        <taxon>Mycena</taxon>
    </lineage>
</organism>
<evidence type="ECO:0000313" key="2">
    <source>
        <dbReference type="Proteomes" id="UP001221757"/>
    </source>
</evidence>
<proteinExistence type="predicted"/>